<dbReference type="AlphaFoldDB" id="A0A0N1I444"/>
<dbReference type="VEuPathDB" id="TriTrypDB:Lsey_0002_0420"/>
<gene>
    <name evidence="1" type="ORF">ABL78_0154</name>
</gene>
<proteinExistence type="predicted"/>
<dbReference type="OMA" id="HQGVKAM"/>
<protein>
    <submittedName>
        <fullName evidence="1">Uncharacterized protein</fullName>
    </submittedName>
</protein>
<reference evidence="1 2" key="1">
    <citation type="journal article" date="2015" name="PLoS Pathog.">
        <title>Leptomonas seymouri: Adaptations to the Dixenous Life Cycle Analyzed by Genome Sequencing, Transcriptome Profiling and Co-infection with Leishmania donovani.</title>
        <authorList>
            <person name="Kraeva N."/>
            <person name="Butenko A."/>
            <person name="Hlavacova J."/>
            <person name="Kostygov A."/>
            <person name="Myskova J."/>
            <person name="Grybchuk D."/>
            <person name="Lestinova T."/>
            <person name="Votypka J."/>
            <person name="Volf P."/>
            <person name="Opperdoes F."/>
            <person name="Flegontov P."/>
            <person name="Lukes J."/>
            <person name="Yurchenko V."/>
        </authorList>
    </citation>
    <scope>NUCLEOTIDE SEQUENCE [LARGE SCALE GENOMIC DNA]</scope>
    <source>
        <strain evidence="1 2">ATCC 30220</strain>
    </source>
</reference>
<dbReference type="EMBL" id="LJSK01000002">
    <property type="protein sequence ID" value="KPI90718.1"/>
    <property type="molecule type" value="Genomic_DNA"/>
</dbReference>
<dbReference type="OrthoDB" id="271768at2759"/>
<comment type="caution">
    <text evidence="1">The sequence shown here is derived from an EMBL/GenBank/DDBJ whole genome shotgun (WGS) entry which is preliminary data.</text>
</comment>
<dbReference type="Proteomes" id="UP000038009">
    <property type="component" value="Unassembled WGS sequence"/>
</dbReference>
<accession>A0A0N1I444</accession>
<evidence type="ECO:0000313" key="1">
    <source>
        <dbReference type="EMBL" id="KPI90718.1"/>
    </source>
</evidence>
<name>A0A0N1I444_LEPSE</name>
<evidence type="ECO:0000313" key="2">
    <source>
        <dbReference type="Proteomes" id="UP000038009"/>
    </source>
</evidence>
<organism evidence="1 2">
    <name type="scientific">Leptomonas seymouri</name>
    <dbReference type="NCBI Taxonomy" id="5684"/>
    <lineage>
        <taxon>Eukaryota</taxon>
        <taxon>Discoba</taxon>
        <taxon>Euglenozoa</taxon>
        <taxon>Kinetoplastea</taxon>
        <taxon>Metakinetoplastina</taxon>
        <taxon>Trypanosomatida</taxon>
        <taxon>Trypanosomatidae</taxon>
        <taxon>Leishmaniinae</taxon>
        <taxon>Leptomonas</taxon>
    </lineage>
</organism>
<sequence length="156" mass="17701">MESPPDKRQGVKAIQINRARIKERIQEKHRQQNQQVRQGRLSALREADGSAVLSSDHLQDQRYTSAHGESSSAGTVLTLDSVSGALCFNVDGTLVMPVVRDWSDIGHEFGVNIHDTDVMECLLALEDEIRQEQLFQFYDQTNGNEWDEYYHSLISP</sequence>
<keyword evidence="2" id="KW-1185">Reference proteome</keyword>